<dbReference type="PANTHER" id="PTHR35850:SF1">
    <property type="entry name" value="TYPE VI SECRETION SYSTEM SHEATH PROTEIN TSSB1"/>
    <property type="match status" value="1"/>
</dbReference>
<evidence type="ECO:0000313" key="3">
    <source>
        <dbReference type="EMBL" id="SON55877.1"/>
    </source>
</evidence>
<gene>
    <name evidence="3" type="ORF">HDIA_2336</name>
</gene>
<reference evidence="4" key="1">
    <citation type="submission" date="2017-09" db="EMBL/GenBank/DDBJ databases">
        <title>Genome sequence of Nannocystis excedens DSM 71.</title>
        <authorList>
            <person name="Blom J."/>
        </authorList>
    </citation>
    <scope>NUCLEOTIDE SEQUENCE [LARGE SCALE GENOMIC DNA]</scope>
    <source>
        <strain evidence="4">type strain: E19</strain>
    </source>
</reference>
<feature type="coiled-coil region" evidence="1">
    <location>
        <begin position="132"/>
        <end position="159"/>
    </location>
</feature>
<dbReference type="PIRSF" id="PIRSF028301">
    <property type="entry name" value="UCP028301"/>
    <property type="match status" value="1"/>
</dbReference>
<dbReference type="Pfam" id="PF05591">
    <property type="entry name" value="T6SS_VipA"/>
    <property type="match status" value="1"/>
</dbReference>
<keyword evidence="4" id="KW-1185">Reference proteome</keyword>
<dbReference type="InterPro" id="IPR008312">
    <property type="entry name" value="T6SS_TssB1"/>
</dbReference>
<name>A0A2C9D6E3_9HYPH</name>
<proteinExistence type="predicted"/>
<dbReference type="EMBL" id="LT960614">
    <property type="protein sequence ID" value="SON55877.1"/>
    <property type="molecule type" value="Genomic_DNA"/>
</dbReference>
<dbReference type="AlphaFoldDB" id="A0A2C9D6E3"/>
<dbReference type="PANTHER" id="PTHR35850">
    <property type="entry name" value="CYTOPLASMIC PROTEIN-RELATED"/>
    <property type="match status" value="1"/>
</dbReference>
<organism evidence="3 4">
    <name type="scientific">Hartmannibacter diazotrophicus</name>
    <dbReference type="NCBI Taxonomy" id="1482074"/>
    <lineage>
        <taxon>Bacteria</taxon>
        <taxon>Pseudomonadati</taxon>
        <taxon>Pseudomonadota</taxon>
        <taxon>Alphaproteobacteria</taxon>
        <taxon>Hyphomicrobiales</taxon>
        <taxon>Pleomorphomonadaceae</taxon>
        <taxon>Hartmannibacter</taxon>
    </lineage>
</organism>
<evidence type="ECO:0000256" key="2">
    <source>
        <dbReference type="SAM" id="MobiDB-lite"/>
    </source>
</evidence>
<dbReference type="Proteomes" id="UP000223606">
    <property type="component" value="Chromosome 1"/>
</dbReference>
<sequence>MAKGSQEFIKRNRPPRVQISYKGPEEGDRQIELPFIMGVLSDLSGNASEVEKPPIADRKLSNVDMDNIDDYMKSVQPGTTFKVANKLGGDGGDKLSVKLKFEKMADLEPAAVARQIPSLAKLLAAREQLAHLQRYMDGKVQAEQKLQELLSDKDLLRALSDRAKTAAPVEDGE</sequence>
<dbReference type="NCBIfam" id="TIGR03358">
    <property type="entry name" value="VI_chp_5"/>
    <property type="match status" value="1"/>
</dbReference>
<evidence type="ECO:0000256" key="1">
    <source>
        <dbReference type="SAM" id="Coils"/>
    </source>
</evidence>
<dbReference type="OrthoDB" id="9789942at2"/>
<dbReference type="KEGG" id="hdi:HDIA_2336"/>
<keyword evidence="1" id="KW-0175">Coiled coil</keyword>
<feature type="region of interest" description="Disordered" evidence="2">
    <location>
        <begin position="1"/>
        <end position="24"/>
    </location>
</feature>
<dbReference type="RefSeq" id="WP_099556325.1">
    <property type="nucleotide sequence ID" value="NZ_LT960614.1"/>
</dbReference>
<protein>
    <submittedName>
        <fullName evidence="3">Type VI secretion protein, family</fullName>
    </submittedName>
</protein>
<accession>A0A2C9D6E3</accession>
<evidence type="ECO:0000313" key="4">
    <source>
        <dbReference type="Proteomes" id="UP000223606"/>
    </source>
</evidence>